<dbReference type="EMBL" id="LR798398">
    <property type="protein sequence ID" value="CAB5229333.1"/>
    <property type="molecule type" value="Genomic_DNA"/>
</dbReference>
<name>A0A6J5PQK9_9CAUD</name>
<dbReference type="EMBL" id="LR796952">
    <property type="protein sequence ID" value="CAB4177522.1"/>
    <property type="molecule type" value="Genomic_DNA"/>
</dbReference>
<dbReference type="InterPro" id="IPR035198">
    <property type="entry name" value="SU10_MCP"/>
</dbReference>
<evidence type="ECO:0000313" key="3">
    <source>
        <dbReference type="EMBL" id="CAB4202768.1"/>
    </source>
</evidence>
<gene>
    <name evidence="2" type="ORF">UFOVP1014_7</name>
    <name evidence="3" type="ORF">UFOVP1368_35</name>
    <name evidence="4" type="ORF">UFOVP1552_42</name>
    <name evidence="1" type="ORF">UFOVP933_8</name>
</gene>
<proteinExistence type="predicted"/>
<sequence length="327" mass="34901">MASLSKVTTYDAANEIREDLSNIIYDISPVDTPFMSNIGRDTCKNTYFEWQVDALAAASTSNAAVEGAAAGNADFTDTVRVANYTQISTKVISVSGTDDAVDNAGMRTQMAYQTAKASKELKRDMEAILTSNQAGVAGNSSSTARKTAGLPTWLITNSQANAATVSAMSGSGGNGYPSTAWTGLSTSTDVAFTETMLKTAIQQVWEQGGDPKMLMVNAYNKTVVSAFAGLAPQRMNNTGVAPLKIIATADIYLGDFGEVSIVPNRFQPANFAYVLDPEYISVAYLRPFQTFDIAKTGDFDKKEMVVEFGLRMKSEKANAVVANLIPS</sequence>
<organism evidence="1">
    <name type="scientific">uncultured Caudovirales phage</name>
    <dbReference type="NCBI Taxonomy" id="2100421"/>
    <lineage>
        <taxon>Viruses</taxon>
        <taxon>Duplodnaviria</taxon>
        <taxon>Heunggongvirae</taxon>
        <taxon>Uroviricota</taxon>
        <taxon>Caudoviricetes</taxon>
        <taxon>Peduoviridae</taxon>
        <taxon>Maltschvirus</taxon>
        <taxon>Maltschvirus maltsch</taxon>
    </lineage>
</organism>
<evidence type="ECO:0000313" key="2">
    <source>
        <dbReference type="EMBL" id="CAB4177522.1"/>
    </source>
</evidence>
<dbReference type="EMBL" id="LR796869">
    <property type="protein sequence ID" value="CAB4171621.1"/>
    <property type="molecule type" value="Genomic_DNA"/>
</dbReference>
<reference evidence="1" key="1">
    <citation type="submission" date="2020-05" db="EMBL/GenBank/DDBJ databases">
        <authorList>
            <person name="Chiriac C."/>
            <person name="Salcher M."/>
            <person name="Ghai R."/>
            <person name="Kavagutti S V."/>
        </authorList>
    </citation>
    <scope>NUCLEOTIDE SEQUENCE</scope>
</reference>
<evidence type="ECO:0000313" key="4">
    <source>
        <dbReference type="EMBL" id="CAB5229333.1"/>
    </source>
</evidence>
<protein>
    <submittedName>
        <fullName evidence="1">Uncharacterized protein</fullName>
    </submittedName>
</protein>
<evidence type="ECO:0000313" key="1">
    <source>
        <dbReference type="EMBL" id="CAB4171621.1"/>
    </source>
</evidence>
<dbReference type="Pfam" id="PF17236">
    <property type="entry name" value="SU10_MCP"/>
    <property type="match status" value="1"/>
</dbReference>
<dbReference type="EMBL" id="LR797317">
    <property type="protein sequence ID" value="CAB4202768.1"/>
    <property type="molecule type" value="Genomic_DNA"/>
</dbReference>
<accession>A0A6J5PQK9</accession>